<feature type="site" description="Interaction with DNA" evidence="10">
    <location>
        <position position="498"/>
    </location>
</feature>
<feature type="active site" description="O-(5'-phospho-DNA)-tyrosine intermediate" evidence="10">
    <location>
        <position position="303"/>
    </location>
</feature>
<dbReference type="GO" id="GO:0003917">
    <property type="term" value="F:DNA topoisomerase type I (single strand cut, ATP-independent) activity"/>
    <property type="evidence" value="ECO:0007669"/>
    <property type="project" value="UniProtKB-UniRule"/>
</dbReference>
<feature type="domain" description="Toprim" evidence="12">
    <location>
        <begin position="1"/>
        <end position="115"/>
    </location>
</feature>
<dbReference type="InterPro" id="IPR013497">
    <property type="entry name" value="Topo_IA_cen"/>
</dbReference>
<feature type="compositionally biased region" description="Basic and acidic residues" evidence="11">
    <location>
        <begin position="635"/>
        <end position="655"/>
    </location>
</feature>
<keyword evidence="3" id="KW-0479">Metal-binding</keyword>
<dbReference type="InterPro" id="IPR034149">
    <property type="entry name" value="TOPRIM_TopoI"/>
</dbReference>
<dbReference type="Gene3D" id="3.30.65.10">
    <property type="entry name" value="Bacterial Topoisomerase I, domain 1"/>
    <property type="match status" value="1"/>
</dbReference>
<dbReference type="Pfam" id="PF13368">
    <property type="entry name" value="Toprim_C_rpt"/>
    <property type="match status" value="2"/>
</dbReference>
<dbReference type="InterPro" id="IPR000380">
    <property type="entry name" value="Topo_IA"/>
</dbReference>
<evidence type="ECO:0000256" key="6">
    <source>
        <dbReference type="ARBA" id="ARBA00022842"/>
    </source>
</evidence>
<evidence type="ECO:0000256" key="8">
    <source>
        <dbReference type="ARBA" id="ARBA00023125"/>
    </source>
</evidence>
<keyword evidence="6" id="KW-0460">Magnesium</keyword>
<feature type="site" description="Interaction with DNA" evidence="10">
    <location>
        <position position="31"/>
    </location>
</feature>
<dbReference type="InterPro" id="IPR013826">
    <property type="entry name" value="Topo_IA_cen_sub3"/>
</dbReference>
<dbReference type="Gene3D" id="3.40.50.140">
    <property type="match status" value="1"/>
</dbReference>
<dbReference type="GO" id="GO:0008270">
    <property type="term" value="F:zinc ion binding"/>
    <property type="evidence" value="ECO:0007669"/>
    <property type="project" value="UniProtKB-KW"/>
</dbReference>
<feature type="region of interest" description="Interaction with DNA" evidence="10">
    <location>
        <begin position="165"/>
        <end position="170"/>
    </location>
</feature>
<dbReference type="SUPFAM" id="SSF56712">
    <property type="entry name" value="Prokaryotic type I DNA topoisomerase"/>
    <property type="match status" value="1"/>
</dbReference>
<dbReference type="PRINTS" id="PR00417">
    <property type="entry name" value="PRTPISMRASEI"/>
</dbReference>
<reference evidence="14" key="1">
    <citation type="submission" date="2021-02" db="EMBL/GenBank/DDBJ databases">
        <title>Thiocyanate and organic carbon inputs drive convergent selection for specific autotrophic Afipia and Thiobacillus strains within complex microbiomes.</title>
        <authorList>
            <person name="Huddy R.J."/>
            <person name="Sachdeva R."/>
            <person name="Kadzinga F."/>
            <person name="Kantor R.S."/>
            <person name="Harrison S.T.L."/>
            <person name="Banfield J.F."/>
        </authorList>
    </citation>
    <scope>NUCLEOTIDE SEQUENCE</scope>
    <source>
        <strain evidence="14">SCN18_10_11_15_R4_P_38_20</strain>
    </source>
</reference>
<evidence type="ECO:0000313" key="15">
    <source>
        <dbReference type="Proteomes" id="UP000664414"/>
    </source>
</evidence>
<dbReference type="GO" id="GO:0006265">
    <property type="term" value="P:DNA topological change"/>
    <property type="evidence" value="ECO:0007669"/>
    <property type="project" value="UniProtKB-UniRule"/>
</dbReference>
<dbReference type="SMART" id="SM00437">
    <property type="entry name" value="TOP1Ac"/>
    <property type="match status" value="1"/>
</dbReference>
<comment type="caution">
    <text evidence="10">Lacks conserved residue(s) required for the propagation of feature annotation.</text>
</comment>
<dbReference type="InterPro" id="IPR013824">
    <property type="entry name" value="Topo_IA_cen_sub1"/>
</dbReference>
<dbReference type="GO" id="GO:0003677">
    <property type="term" value="F:DNA binding"/>
    <property type="evidence" value="ECO:0007669"/>
    <property type="project" value="UniProtKB-KW"/>
</dbReference>
<dbReference type="Gene3D" id="1.10.460.10">
    <property type="entry name" value="Topoisomerase I, domain 2"/>
    <property type="match status" value="1"/>
</dbReference>
<dbReference type="HAMAP" id="MF_00952">
    <property type="entry name" value="Topoisom_1_prok"/>
    <property type="match status" value="1"/>
</dbReference>
<keyword evidence="5" id="KW-0862">Zinc</keyword>
<feature type="region of interest" description="Disordered" evidence="11">
    <location>
        <begin position="634"/>
        <end position="658"/>
    </location>
</feature>
<feature type="domain" description="Topo IA-type catalytic" evidence="13">
    <location>
        <begin position="131"/>
        <end position="566"/>
    </location>
</feature>
<organism evidence="14 15">
    <name type="scientific">Candidatus Paracaedimonas acanthamoebae</name>
    <dbReference type="NCBI Taxonomy" id="244581"/>
    <lineage>
        <taxon>Bacteria</taxon>
        <taxon>Pseudomonadati</taxon>
        <taxon>Pseudomonadota</taxon>
        <taxon>Alphaproteobacteria</taxon>
        <taxon>Holosporales</taxon>
        <taxon>Caedimonadaceae</taxon>
        <taxon>Candidatus Paracaedimonas</taxon>
    </lineage>
</organism>
<proteinExistence type="inferred from homology"/>
<comment type="similarity">
    <text evidence="2 10">Belongs to the type IA topoisomerase family.</text>
</comment>
<dbReference type="EMBL" id="JAFKGL010000018">
    <property type="protein sequence ID" value="MBN9413201.1"/>
    <property type="molecule type" value="Genomic_DNA"/>
</dbReference>
<comment type="function">
    <text evidence="10">Releases the supercoiling and torsional tension of DNA, which is introduced during the DNA replication and transcription, by transiently cleaving and rejoining one strand of the DNA duplex. Introduces a single-strand break via transesterification at a target site in duplex DNA. The scissile phosphodiester is attacked by the catalytic tyrosine of the enzyme, resulting in the formation of a DNA-(5'-phosphotyrosyl)-enzyme intermediate and the expulsion of a 3'-OH DNA strand. The free DNA strand then undergoes passage around the unbroken strand, thus removing DNA supercoils. Finally, in the religation step, the DNA 3'-OH attacks the covalent intermediate to expel the active-site tyrosine and restore the DNA phosphodiester backbone.</text>
</comment>
<evidence type="ECO:0000313" key="14">
    <source>
        <dbReference type="EMBL" id="MBN9413201.1"/>
    </source>
</evidence>
<dbReference type="InterPro" id="IPR003602">
    <property type="entry name" value="Topo_IA_DNA-bd_dom"/>
</dbReference>
<name>A0A8J7TTB1_9PROT</name>
<feature type="site" description="Interaction with DNA" evidence="10">
    <location>
        <position position="145"/>
    </location>
</feature>
<evidence type="ECO:0000256" key="10">
    <source>
        <dbReference type="HAMAP-Rule" id="MF_00952"/>
    </source>
</evidence>
<dbReference type="Gene3D" id="2.70.20.10">
    <property type="entry name" value="Topoisomerase I, domain 3"/>
    <property type="match status" value="1"/>
</dbReference>
<evidence type="ECO:0000256" key="1">
    <source>
        <dbReference type="ARBA" id="ARBA00000213"/>
    </source>
</evidence>
<keyword evidence="9 10" id="KW-0413">Isomerase</keyword>
<evidence type="ECO:0000256" key="2">
    <source>
        <dbReference type="ARBA" id="ARBA00009446"/>
    </source>
</evidence>
<comment type="caution">
    <text evidence="14">The sequence shown here is derived from an EMBL/GenBank/DDBJ whole genome shotgun (WGS) entry which is preliminary data.</text>
</comment>
<evidence type="ECO:0000256" key="9">
    <source>
        <dbReference type="ARBA" id="ARBA00023235"/>
    </source>
</evidence>
<feature type="site" description="Interaction with DNA" evidence="10">
    <location>
        <position position="305"/>
    </location>
</feature>
<evidence type="ECO:0000256" key="11">
    <source>
        <dbReference type="SAM" id="MobiDB-lite"/>
    </source>
</evidence>
<dbReference type="SMART" id="SM00493">
    <property type="entry name" value="TOPRIM"/>
    <property type="match status" value="1"/>
</dbReference>
<dbReference type="PROSITE" id="PS52039">
    <property type="entry name" value="TOPO_IA_2"/>
    <property type="match status" value="1"/>
</dbReference>
<dbReference type="Pfam" id="PF01131">
    <property type="entry name" value="Topoisom_bac"/>
    <property type="match status" value="1"/>
</dbReference>
<dbReference type="Pfam" id="PF01751">
    <property type="entry name" value="Toprim"/>
    <property type="match status" value="1"/>
</dbReference>
<protein>
    <recommendedName>
        <fullName evidence="10">DNA topoisomerase 1</fullName>
        <ecNumber evidence="10">5.6.2.1</ecNumber>
    </recommendedName>
    <alternativeName>
        <fullName evidence="10">DNA topoisomerase I</fullName>
    </alternativeName>
</protein>
<dbReference type="PANTHER" id="PTHR42785:SF1">
    <property type="entry name" value="DNA TOPOISOMERASE"/>
    <property type="match status" value="1"/>
</dbReference>
<dbReference type="Pfam" id="PF01396">
    <property type="entry name" value="Zn_ribbon_Top1"/>
    <property type="match status" value="1"/>
</dbReference>
<keyword evidence="8 10" id="KW-0238">DNA-binding</keyword>
<dbReference type="InterPro" id="IPR013825">
    <property type="entry name" value="Topo_IA_cen_sub2"/>
</dbReference>
<keyword evidence="4" id="KW-0863">Zinc-finger</keyword>
<dbReference type="NCBIfam" id="TIGR01051">
    <property type="entry name" value="topA_bact"/>
    <property type="match status" value="1"/>
</dbReference>
<feature type="site" description="Interaction with DNA" evidence="10">
    <location>
        <position position="157"/>
    </location>
</feature>
<dbReference type="InterPro" id="IPR028612">
    <property type="entry name" value="Topoisom_1_IA"/>
</dbReference>
<sequence>MKVVVVESPSKAKTINKYLGSGYKVLASYGHIRDLPSRNGSVDPEKNFNMVWEVDDKAERHINEILKSLKGADQLLLATDPDREGEAISWHVKEVLDQKKALENIDVKRVVFYEVTKKAILEAVKEPRALNKELIEAYLARRALDYLVGFTLSPILWRKLPGSRSAGRVQSVALRLTTEREDEIEAFRSQEYWTISAEFLGQPQKQLRARLTHFEGKKLDKFDLSDQSKAQKAQTEIEKHLYKVLEVEKKQTKRHPSPPFTTSTLQQEASRKLGFSAKKTMQLAQHLYEGFEVGGETVGLITYMRTDSVNLAQEALFAVRDLIKQQYGATYCPDAPRAYKSKAKNAQEAHEAIRPTDIVRTPSMVKSVLDTDHFKLYELIWKRTLASQMESALLDQVGVDIANPAKDIILRATGSTIAFDGYLKIYEEGKDDEASEQEQILPPVVPGEDLALQGVHPEQHFTQPPPRYTEASLVKKLEELGIGRPSTYASIISTLIDRKYVALDKKRLKPETLGRLVTAFLKNYFAKYIEYDFTAHLEEELDEISMGKHSWFKVLEDFWKQFHATVEQAAPLKIADVITQLEKDLEKLIFVPLEEGSDPRQCPQCKEGKLNLKLGKWGAFVGCSNYPTCGFTRKLSSDSKEGEGPTEESSQKETLKNIFEPKLLGTDPTSKATISLKKGPYGFYLQWDGGEQDAPNPTKTKGKKAEVAKPKRVAIPRGRSAESITLDDALALGALPRTVGTHPETGKPITAAIGRFGPYVKHESTFKSIGKEDDVLTVTLERALELFNQEPEKKKTFKKKS</sequence>
<gene>
    <name evidence="10 14" type="primary">topA</name>
    <name evidence="14" type="ORF">J0H12_04680</name>
</gene>
<dbReference type="CDD" id="cd00186">
    <property type="entry name" value="TOP1Ac"/>
    <property type="match status" value="1"/>
</dbReference>
<evidence type="ECO:0000256" key="3">
    <source>
        <dbReference type="ARBA" id="ARBA00022723"/>
    </source>
</evidence>
<dbReference type="SUPFAM" id="SSF57783">
    <property type="entry name" value="Zinc beta-ribbon"/>
    <property type="match status" value="1"/>
</dbReference>
<dbReference type="EC" id="5.6.2.1" evidence="10"/>
<dbReference type="AlphaFoldDB" id="A0A8J7TTB1"/>
<dbReference type="CDD" id="cd03363">
    <property type="entry name" value="TOPRIM_TopoIA_TopoI"/>
    <property type="match status" value="1"/>
</dbReference>
<dbReference type="PROSITE" id="PS50880">
    <property type="entry name" value="TOPRIM"/>
    <property type="match status" value="1"/>
</dbReference>
<evidence type="ECO:0000256" key="5">
    <source>
        <dbReference type="ARBA" id="ARBA00022833"/>
    </source>
</evidence>
<dbReference type="PROSITE" id="PS00396">
    <property type="entry name" value="TOPO_IA_1"/>
    <property type="match status" value="1"/>
</dbReference>
<evidence type="ECO:0000256" key="7">
    <source>
        <dbReference type="ARBA" id="ARBA00023029"/>
    </source>
</evidence>
<dbReference type="GO" id="GO:0005694">
    <property type="term" value="C:chromosome"/>
    <property type="evidence" value="ECO:0007669"/>
    <property type="project" value="InterPro"/>
</dbReference>
<comment type="catalytic activity">
    <reaction evidence="1 10">
        <text>ATP-independent breakage of single-stranded DNA, followed by passage and rejoining.</text>
        <dbReference type="EC" id="5.6.2.1"/>
    </reaction>
</comment>
<feature type="site" description="Interaction with DNA" evidence="10">
    <location>
        <position position="142"/>
    </location>
</feature>
<dbReference type="SMART" id="SM00436">
    <property type="entry name" value="TOP1Bc"/>
    <property type="match status" value="1"/>
</dbReference>
<dbReference type="InterPro" id="IPR025589">
    <property type="entry name" value="Toprim_C_rpt"/>
</dbReference>
<accession>A0A8J7TTB1</accession>
<dbReference type="InterPro" id="IPR023405">
    <property type="entry name" value="Topo_IA_core_domain"/>
</dbReference>
<dbReference type="InterPro" id="IPR013498">
    <property type="entry name" value="Topo_IA_Znf"/>
</dbReference>
<dbReference type="InterPro" id="IPR003601">
    <property type="entry name" value="Topo_IA_2"/>
</dbReference>
<keyword evidence="7 10" id="KW-0799">Topoisomerase</keyword>
<dbReference type="Gene3D" id="1.10.290.10">
    <property type="entry name" value="Topoisomerase I, domain 4"/>
    <property type="match status" value="1"/>
</dbReference>
<comment type="subunit">
    <text evidence="10">Monomer.</text>
</comment>
<dbReference type="PANTHER" id="PTHR42785">
    <property type="entry name" value="DNA TOPOISOMERASE, TYPE IA, CORE"/>
    <property type="match status" value="1"/>
</dbReference>
<evidence type="ECO:0000259" key="13">
    <source>
        <dbReference type="PROSITE" id="PS52039"/>
    </source>
</evidence>
<evidence type="ECO:0000256" key="4">
    <source>
        <dbReference type="ARBA" id="ARBA00022771"/>
    </source>
</evidence>
<dbReference type="InterPro" id="IPR023406">
    <property type="entry name" value="Topo_IA_AS"/>
</dbReference>
<dbReference type="Proteomes" id="UP000664414">
    <property type="component" value="Unassembled WGS sequence"/>
</dbReference>
<dbReference type="InterPro" id="IPR006171">
    <property type="entry name" value="TOPRIM_dom"/>
</dbReference>
<feature type="site" description="Interaction with DNA" evidence="10">
    <location>
        <position position="141"/>
    </location>
</feature>
<evidence type="ECO:0000259" key="12">
    <source>
        <dbReference type="PROSITE" id="PS50880"/>
    </source>
</evidence>
<dbReference type="InterPro" id="IPR005733">
    <property type="entry name" value="TopoI_bac-type"/>
</dbReference>